<protein>
    <recommendedName>
        <fullName evidence="2">DUF5658 domain-containing protein</fullName>
    </recommendedName>
</protein>
<keyword evidence="1" id="KW-1133">Transmembrane helix</keyword>
<dbReference type="EMBL" id="JACRWE010000001">
    <property type="protein sequence ID" value="MBC5995666.1"/>
    <property type="molecule type" value="Genomic_DNA"/>
</dbReference>
<dbReference type="InterPro" id="IPR043717">
    <property type="entry name" value="DUF5658"/>
</dbReference>
<evidence type="ECO:0000313" key="4">
    <source>
        <dbReference type="Proteomes" id="UP000609849"/>
    </source>
</evidence>
<feature type="transmembrane region" description="Helical" evidence="1">
    <location>
        <begin position="12"/>
        <end position="32"/>
    </location>
</feature>
<feature type="transmembrane region" description="Helical" evidence="1">
    <location>
        <begin position="52"/>
        <end position="72"/>
    </location>
</feature>
<feature type="domain" description="DUF5658" evidence="2">
    <location>
        <begin position="17"/>
        <end position="103"/>
    </location>
</feature>
<proteinExistence type="predicted"/>
<name>A0ABR7JL59_9FIRM</name>
<dbReference type="Pfam" id="PF18902">
    <property type="entry name" value="DUF5658"/>
    <property type="match status" value="1"/>
</dbReference>
<gene>
    <name evidence="3" type="ORF">H8923_02730</name>
</gene>
<evidence type="ECO:0000259" key="2">
    <source>
        <dbReference type="Pfam" id="PF18902"/>
    </source>
</evidence>
<accession>A0ABR7JL59</accession>
<sequence length="110" mass="12787">MEETLKKRRSYYGMVSIVFLNAFDGMATFIGLKYGFYIELNKFLSIVYNLSPLLFLIIKVILPTILIIVLIDKMEDNISKITRLIIFISNVIYICLCVYHIILYAVFVFG</sequence>
<feature type="transmembrane region" description="Helical" evidence="1">
    <location>
        <begin position="84"/>
        <end position="107"/>
    </location>
</feature>
<evidence type="ECO:0000313" key="3">
    <source>
        <dbReference type="EMBL" id="MBC5995666.1"/>
    </source>
</evidence>
<dbReference type="RefSeq" id="WP_153925678.1">
    <property type="nucleotide sequence ID" value="NZ_JACRWE010000001.1"/>
</dbReference>
<evidence type="ECO:0000256" key="1">
    <source>
        <dbReference type="SAM" id="Phobius"/>
    </source>
</evidence>
<keyword evidence="1" id="KW-0812">Transmembrane</keyword>
<reference evidence="3 4" key="1">
    <citation type="submission" date="2020-08" db="EMBL/GenBank/DDBJ databases">
        <authorList>
            <person name="Liu C."/>
            <person name="Sun Q."/>
        </authorList>
    </citation>
    <scope>NUCLEOTIDE SEQUENCE [LARGE SCALE GENOMIC DNA]</scope>
    <source>
        <strain evidence="3 4">NSJ-18</strain>
    </source>
</reference>
<organism evidence="3 4">
    <name type="scientific">Romboutsia faecis</name>
    <dbReference type="NCBI Taxonomy" id="2764597"/>
    <lineage>
        <taxon>Bacteria</taxon>
        <taxon>Bacillati</taxon>
        <taxon>Bacillota</taxon>
        <taxon>Clostridia</taxon>
        <taxon>Peptostreptococcales</taxon>
        <taxon>Peptostreptococcaceae</taxon>
        <taxon>Romboutsia</taxon>
    </lineage>
</organism>
<comment type="caution">
    <text evidence="3">The sequence shown here is derived from an EMBL/GenBank/DDBJ whole genome shotgun (WGS) entry which is preliminary data.</text>
</comment>
<keyword evidence="4" id="KW-1185">Reference proteome</keyword>
<keyword evidence="1" id="KW-0472">Membrane</keyword>
<dbReference type="Proteomes" id="UP000609849">
    <property type="component" value="Unassembled WGS sequence"/>
</dbReference>